<sequence length="66" mass="7595">LKCPPGSEFNFCGNDCRRKTCPSFEQKEIGHLNCNECIPVCECIGNRRWHNGICIPEIMCPQHIHH</sequence>
<dbReference type="AlphaFoldDB" id="A0A1Y3BHS9"/>
<feature type="non-terminal residue" evidence="1">
    <location>
        <position position="1"/>
    </location>
</feature>
<gene>
    <name evidence="1" type="ORF">BLA29_012979</name>
</gene>
<comment type="caution">
    <text evidence="1">The sequence shown here is derived from an EMBL/GenBank/DDBJ whole genome shotgun (WGS) entry which is preliminary data.</text>
</comment>
<accession>A0A1Y3BHS9</accession>
<proteinExistence type="predicted"/>
<evidence type="ECO:0000313" key="2">
    <source>
        <dbReference type="Proteomes" id="UP000194236"/>
    </source>
</evidence>
<reference evidence="1 2" key="1">
    <citation type="submission" date="2017-03" db="EMBL/GenBank/DDBJ databases">
        <title>Genome Survey of Euroglyphus maynei.</title>
        <authorList>
            <person name="Arlian L.G."/>
            <person name="Morgan M.S."/>
            <person name="Rider S.D."/>
        </authorList>
    </citation>
    <scope>NUCLEOTIDE SEQUENCE [LARGE SCALE GENOMIC DNA]</scope>
    <source>
        <strain evidence="1">Arlian Lab</strain>
        <tissue evidence="1">Whole body</tissue>
    </source>
</reference>
<keyword evidence="2" id="KW-1185">Reference proteome</keyword>
<dbReference type="EMBL" id="MUJZ01018000">
    <property type="protein sequence ID" value="OTF80489.1"/>
    <property type="molecule type" value="Genomic_DNA"/>
</dbReference>
<dbReference type="Proteomes" id="UP000194236">
    <property type="component" value="Unassembled WGS sequence"/>
</dbReference>
<protein>
    <recommendedName>
        <fullName evidence="3">TIL domain-containing protein</fullName>
    </recommendedName>
</protein>
<dbReference type="InterPro" id="IPR036084">
    <property type="entry name" value="Ser_inhib-like_sf"/>
</dbReference>
<organism evidence="1 2">
    <name type="scientific">Euroglyphus maynei</name>
    <name type="common">Mayne's house dust mite</name>
    <dbReference type="NCBI Taxonomy" id="6958"/>
    <lineage>
        <taxon>Eukaryota</taxon>
        <taxon>Metazoa</taxon>
        <taxon>Ecdysozoa</taxon>
        <taxon>Arthropoda</taxon>
        <taxon>Chelicerata</taxon>
        <taxon>Arachnida</taxon>
        <taxon>Acari</taxon>
        <taxon>Acariformes</taxon>
        <taxon>Sarcoptiformes</taxon>
        <taxon>Astigmata</taxon>
        <taxon>Psoroptidia</taxon>
        <taxon>Analgoidea</taxon>
        <taxon>Pyroglyphidae</taxon>
        <taxon>Pyroglyphinae</taxon>
        <taxon>Euroglyphus</taxon>
    </lineage>
</organism>
<name>A0A1Y3BHS9_EURMA</name>
<evidence type="ECO:0008006" key="3">
    <source>
        <dbReference type="Google" id="ProtNLM"/>
    </source>
</evidence>
<evidence type="ECO:0000313" key="1">
    <source>
        <dbReference type="EMBL" id="OTF80489.1"/>
    </source>
</evidence>
<dbReference type="SUPFAM" id="SSF57567">
    <property type="entry name" value="Serine protease inhibitors"/>
    <property type="match status" value="1"/>
</dbReference>
<dbReference type="Gene3D" id="2.10.25.10">
    <property type="entry name" value="Laminin"/>
    <property type="match status" value="1"/>
</dbReference>